<dbReference type="PROSITE" id="PS51324">
    <property type="entry name" value="ERV_ALR"/>
    <property type="match status" value="1"/>
</dbReference>
<gene>
    <name evidence="3" type="ORF">GGP41_007297</name>
</gene>
<dbReference type="AlphaFoldDB" id="A0A8H6E098"/>
<comment type="caution">
    <text evidence="3">The sequence shown here is derived from an EMBL/GenBank/DDBJ whole genome shotgun (WGS) entry which is preliminary data.</text>
</comment>
<dbReference type="PANTHER" id="PTHR28082">
    <property type="entry name" value="ZINC FINGER PROTEIN"/>
    <property type="match status" value="1"/>
</dbReference>
<dbReference type="PANTHER" id="PTHR28082:SF2">
    <property type="entry name" value="CHY-TYPE DOMAIN-CONTAINING PROTEIN"/>
    <property type="match status" value="1"/>
</dbReference>
<dbReference type="GO" id="GO:0016972">
    <property type="term" value="F:thiol oxidase activity"/>
    <property type="evidence" value="ECO:0007669"/>
    <property type="project" value="InterPro"/>
</dbReference>
<name>A0A8H6E098_COCSA</name>
<evidence type="ECO:0000313" key="4">
    <source>
        <dbReference type="Proteomes" id="UP000624244"/>
    </source>
</evidence>
<feature type="domain" description="ERV/ALR sulfhydryl oxidase" evidence="2">
    <location>
        <begin position="1"/>
        <end position="104"/>
    </location>
</feature>
<dbReference type="GO" id="GO:0005758">
    <property type="term" value="C:mitochondrial intermembrane space"/>
    <property type="evidence" value="ECO:0007669"/>
    <property type="project" value="TreeGrafter"/>
</dbReference>
<feature type="non-terminal residue" evidence="3">
    <location>
        <position position="104"/>
    </location>
</feature>
<evidence type="ECO:0000256" key="1">
    <source>
        <dbReference type="SAM" id="MobiDB-lite"/>
    </source>
</evidence>
<dbReference type="EMBL" id="WNKQ01000001">
    <property type="protein sequence ID" value="KAF5854579.1"/>
    <property type="molecule type" value="Genomic_DNA"/>
</dbReference>
<proteinExistence type="predicted"/>
<sequence>MVHVANTSSTPRSPSVPPVCHEEQSNHPLMQTFDMTFICKKCKKAFRKDAREFEDAFLSRWAYGLTRHSDEYCPHCDNHFVLEAKTPKASLQVEGEDVRKDSRH</sequence>
<accession>A0A8H6E098</accession>
<protein>
    <recommendedName>
        <fullName evidence="2">ERV/ALR sulfhydryl oxidase domain-containing protein</fullName>
    </recommendedName>
</protein>
<dbReference type="InterPro" id="IPR037274">
    <property type="entry name" value="Znf_CHY_sf"/>
</dbReference>
<dbReference type="InterPro" id="IPR052604">
    <property type="entry name" value="Mito_Tim_assembly_helper"/>
</dbReference>
<dbReference type="SUPFAM" id="SSF161219">
    <property type="entry name" value="CHY zinc finger-like"/>
    <property type="match status" value="1"/>
</dbReference>
<evidence type="ECO:0000313" key="3">
    <source>
        <dbReference type="EMBL" id="KAF5854579.1"/>
    </source>
</evidence>
<feature type="region of interest" description="Disordered" evidence="1">
    <location>
        <begin position="1"/>
        <end position="25"/>
    </location>
</feature>
<dbReference type="InterPro" id="IPR017905">
    <property type="entry name" value="ERV/ALR_sulphydryl_oxidase"/>
</dbReference>
<dbReference type="GO" id="GO:0008270">
    <property type="term" value="F:zinc ion binding"/>
    <property type="evidence" value="ECO:0007669"/>
    <property type="project" value="InterPro"/>
</dbReference>
<dbReference type="GO" id="GO:0045041">
    <property type="term" value="P:protein import into mitochondrial intermembrane space"/>
    <property type="evidence" value="ECO:0007669"/>
    <property type="project" value="TreeGrafter"/>
</dbReference>
<reference evidence="3" key="1">
    <citation type="submission" date="2019-11" db="EMBL/GenBank/DDBJ databases">
        <title>Bipolaris sorokiniana Genome sequencing.</title>
        <authorList>
            <person name="Wang H."/>
        </authorList>
    </citation>
    <scope>NUCLEOTIDE SEQUENCE</scope>
</reference>
<dbReference type="Proteomes" id="UP000624244">
    <property type="component" value="Unassembled WGS sequence"/>
</dbReference>
<organism evidence="3 4">
    <name type="scientific">Cochliobolus sativus</name>
    <name type="common">Common root rot and spot blotch fungus</name>
    <name type="synonym">Bipolaris sorokiniana</name>
    <dbReference type="NCBI Taxonomy" id="45130"/>
    <lineage>
        <taxon>Eukaryota</taxon>
        <taxon>Fungi</taxon>
        <taxon>Dikarya</taxon>
        <taxon>Ascomycota</taxon>
        <taxon>Pezizomycotina</taxon>
        <taxon>Dothideomycetes</taxon>
        <taxon>Pleosporomycetidae</taxon>
        <taxon>Pleosporales</taxon>
        <taxon>Pleosporineae</taxon>
        <taxon>Pleosporaceae</taxon>
        <taxon>Bipolaris</taxon>
    </lineage>
</organism>
<evidence type="ECO:0000259" key="2">
    <source>
        <dbReference type="PROSITE" id="PS51324"/>
    </source>
</evidence>